<dbReference type="OrthoDB" id="3475553at2759"/>
<dbReference type="Pfam" id="PF20150">
    <property type="entry name" value="2EXR"/>
    <property type="match status" value="1"/>
</dbReference>
<proteinExistence type="predicted"/>
<dbReference type="EMBL" id="VIGI01000005">
    <property type="protein sequence ID" value="KAB8300540.1"/>
    <property type="molecule type" value="Genomic_DNA"/>
</dbReference>
<dbReference type="PANTHER" id="PTHR35910:SF6">
    <property type="entry name" value="2EXR DOMAIN-CONTAINING PROTEIN"/>
    <property type="match status" value="1"/>
</dbReference>
<gene>
    <name evidence="2" type="ORF">EYC80_000700</name>
</gene>
<name>A0A5N6KBF8_MONLA</name>
<organism evidence="2 3">
    <name type="scientific">Monilinia laxa</name>
    <name type="common">Brown rot fungus</name>
    <name type="synonym">Sclerotinia laxa</name>
    <dbReference type="NCBI Taxonomy" id="61186"/>
    <lineage>
        <taxon>Eukaryota</taxon>
        <taxon>Fungi</taxon>
        <taxon>Dikarya</taxon>
        <taxon>Ascomycota</taxon>
        <taxon>Pezizomycotina</taxon>
        <taxon>Leotiomycetes</taxon>
        <taxon>Helotiales</taxon>
        <taxon>Sclerotiniaceae</taxon>
        <taxon>Monilinia</taxon>
    </lineage>
</organism>
<sequence length="284" mass="32925">MASFSKFGQLPLELQFKIWAYALETPCIIPRIVKVDYDPTNSSYRYKSRPPPLTRTCQASRKIALENYLILNPSMSNELGAIYFCPTIDILYYNSSYQAHPIETLNSLTSTQWLDPKLPPHLVQHLMLTQSYVNFRAHHSFLCPVAELTFFENLQTIYIELPSHTELERKSVAWYRELMRFSPESELTIPSYITDSYTREKLEEADGPRDVVPGYVMLSENKKFLREHQVLTSFGEQEDRPRNAWVYGDELGGTGRGVWRGDPDAGWTWRDLPAVRYLRGLSVE</sequence>
<protein>
    <recommendedName>
        <fullName evidence="1">2EXR domain-containing protein</fullName>
    </recommendedName>
</protein>
<dbReference type="InterPro" id="IPR045518">
    <property type="entry name" value="2EXR"/>
</dbReference>
<keyword evidence="3" id="KW-1185">Reference proteome</keyword>
<dbReference type="Proteomes" id="UP000326757">
    <property type="component" value="Unassembled WGS sequence"/>
</dbReference>
<reference evidence="2 3" key="1">
    <citation type="submission" date="2019-06" db="EMBL/GenBank/DDBJ databases">
        <title>Genome Sequence of the Brown Rot Fungal Pathogen Monilinia laxa.</title>
        <authorList>
            <person name="De Miccolis Angelini R.M."/>
            <person name="Landi L."/>
            <person name="Abate D."/>
            <person name="Pollastro S."/>
            <person name="Romanazzi G."/>
            <person name="Faretra F."/>
        </authorList>
    </citation>
    <scope>NUCLEOTIDE SEQUENCE [LARGE SCALE GENOMIC DNA]</scope>
    <source>
        <strain evidence="2 3">Mlax316</strain>
    </source>
</reference>
<dbReference type="AlphaFoldDB" id="A0A5N6KBF8"/>
<evidence type="ECO:0000313" key="3">
    <source>
        <dbReference type="Proteomes" id="UP000326757"/>
    </source>
</evidence>
<dbReference type="PANTHER" id="PTHR35910">
    <property type="entry name" value="2EXR DOMAIN-CONTAINING PROTEIN"/>
    <property type="match status" value="1"/>
</dbReference>
<feature type="domain" description="2EXR" evidence="1">
    <location>
        <begin position="4"/>
        <end position="91"/>
    </location>
</feature>
<comment type="caution">
    <text evidence="2">The sequence shown here is derived from an EMBL/GenBank/DDBJ whole genome shotgun (WGS) entry which is preliminary data.</text>
</comment>
<evidence type="ECO:0000313" key="2">
    <source>
        <dbReference type="EMBL" id="KAB8300540.1"/>
    </source>
</evidence>
<evidence type="ECO:0000259" key="1">
    <source>
        <dbReference type="Pfam" id="PF20150"/>
    </source>
</evidence>
<accession>A0A5N6KBF8</accession>